<evidence type="ECO:0000256" key="9">
    <source>
        <dbReference type="PIRSR" id="PIRSR000524-50"/>
    </source>
</evidence>
<reference evidence="11 12" key="1">
    <citation type="submission" date="2018-09" db="EMBL/GenBank/DDBJ databases">
        <title>Complete genome sequence of Cupriavidus oxalaticus T2, a bacterium capable of phenol tolerance and degradation.</title>
        <authorList>
            <person name="Yan J."/>
        </authorList>
    </citation>
    <scope>NUCLEOTIDE SEQUENCE [LARGE SCALE GENOMIC DNA]</scope>
    <source>
        <strain evidence="11 12">T2</strain>
    </source>
</reference>
<dbReference type="RefSeq" id="WP_151072130.1">
    <property type="nucleotide sequence ID" value="NZ_CP032519.1"/>
</dbReference>
<evidence type="ECO:0000256" key="7">
    <source>
        <dbReference type="HAMAP-Rule" id="MF_01376"/>
    </source>
</evidence>
<dbReference type="NCBIfam" id="TIGR03301">
    <property type="entry name" value="PhnW-AepZ"/>
    <property type="match status" value="1"/>
</dbReference>
<evidence type="ECO:0000259" key="10">
    <source>
        <dbReference type="Pfam" id="PF00266"/>
    </source>
</evidence>
<keyword evidence="3 7" id="KW-0808">Transferase</keyword>
<dbReference type="InterPro" id="IPR012703">
    <property type="entry name" value="NH2EtPonate_pyrv_transaminase"/>
</dbReference>
<feature type="domain" description="Aminotransferase class V" evidence="10">
    <location>
        <begin position="26"/>
        <end position="276"/>
    </location>
</feature>
<evidence type="ECO:0000256" key="6">
    <source>
        <dbReference type="ARBA" id="ARBA00049460"/>
    </source>
</evidence>
<dbReference type="AlphaFoldDB" id="A0A5P3VMD5"/>
<dbReference type="HAMAP" id="MF_01376">
    <property type="entry name" value="PhnW_aminotrans_5"/>
    <property type="match status" value="1"/>
</dbReference>
<dbReference type="InterPro" id="IPR024169">
    <property type="entry name" value="SP_NH2Trfase/AEP_transaminase"/>
</dbReference>
<keyword evidence="2 7" id="KW-0032">Aminotransferase</keyword>
<comment type="subunit">
    <text evidence="7">Homodimer.</text>
</comment>
<dbReference type="Gene3D" id="3.40.640.10">
    <property type="entry name" value="Type I PLP-dependent aspartate aminotransferase-like (Major domain)"/>
    <property type="match status" value="1"/>
</dbReference>
<proteinExistence type="inferred from homology"/>
<feature type="modified residue" description="N6-(pyridoxal phosphate)lysine" evidence="7 9">
    <location>
        <position position="189"/>
    </location>
</feature>
<feature type="binding site" evidence="8">
    <location>
        <position position="330"/>
    </location>
    <ligand>
        <name>substrate</name>
    </ligand>
</feature>
<dbReference type="SUPFAM" id="SSF53383">
    <property type="entry name" value="PLP-dependent transferases"/>
    <property type="match status" value="1"/>
</dbReference>
<evidence type="ECO:0000256" key="2">
    <source>
        <dbReference type="ARBA" id="ARBA00022576"/>
    </source>
</evidence>
<evidence type="ECO:0000313" key="11">
    <source>
        <dbReference type="EMBL" id="QEZ47115.1"/>
    </source>
</evidence>
<keyword evidence="4 7" id="KW-0663">Pyridoxal phosphate</keyword>
<dbReference type="Pfam" id="PF00266">
    <property type="entry name" value="Aminotran_5"/>
    <property type="match status" value="1"/>
</dbReference>
<name>A0A5P3VMD5_9BURK</name>
<comment type="similarity">
    <text evidence="7">Belongs to the class-V pyridoxal-phosphate-dependent aminotransferase family. PhnW subfamily.</text>
</comment>
<dbReference type="PANTHER" id="PTHR42778">
    <property type="entry name" value="2-AMINOETHYLPHOSPHONATE--PYRUVATE TRANSAMINASE"/>
    <property type="match status" value="1"/>
</dbReference>
<evidence type="ECO:0000256" key="5">
    <source>
        <dbReference type="ARBA" id="ARBA00023317"/>
    </source>
</evidence>
<evidence type="ECO:0000256" key="8">
    <source>
        <dbReference type="PIRSR" id="PIRSR000524-1"/>
    </source>
</evidence>
<sequence length="354" mass="38585">MLLLNPGPVTLTERVRRSLLQPDLCHRESEFFDLQDEARARLLDVYRLNPAEWTAILMTGSGTAAVESMIAALVPARGKLLIVENGVYGERITQIAGQYRIDHEVIRHDWMQAPDPDRLAAVLDADRTIGHVAVIHHETTTGRLNDLHALDVVCRQRGVRLLVDAVSSFGAEPIDFGGSIAAVAATANKCLHGVPGAAFVIARRDALAQAASRTYYLDLGRLARLQDQRNTPFTPSVHAYYALVEALRELDDSGGQPARHAHYAALAEQVRAGLALRGIASALPADQSSVVLRAYRLPASLSYTQLHDGLKALGFVIYAGQGQLSDELFRISTMGHIQAHDIERLLQGFAALIT</sequence>
<dbReference type="EC" id="2.6.1.37" evidence="7"/>
<dbReference type="GO" id="GO:0047304">
    <property type="term" value="F:2-aminoethylphosphonate-pyruvate transaminase activity"/>
    <property type="evidence" value="ECO:0007669"/>
    <property type="project" value="UniProtKB-UniRule"/>
</dbReference>
<organism evidence="11 12">
    <name type="scientific">Cupriavidus oxalaticus</name>
    <dbReference type="NCBI Taxonomy" id="96344"/>
    <lineage>
        <taxon>Bacteria</taxon>
        <taxon>Pseudomonadati</taxon>
        <taxon>Pseudomonadota</taxon>
        <taxon>Betaproteobacteria</taxon>
        <taxon>Burkholderiales</taxon>
        <taxon>Burkholderiaceae</taxon>
        <taxon>Cupriavidus</taxon>
    </lineage>
</organism>
<dbReference type="Gene3D" id="3.90.1150.10">
    <property type="entry name" value="Aspartate Aminotransferase, domain 1"/>
    <property type="match status" value="1"/>
</dbReference>
<gene>
    <name evidence="7" type="primary">phnW</name>
    <name evidence="11" type="ORF">D2917_23425</name>
</gene>
<comment type="catalytic activity">
    <reaction evidence="6 7">
        <text>(2-aminoethyl)phosphonate + pyruvate = phosphonoacetaldehyde + L-alanine</text>
        <dbReference type="Rhea" id="RHEA:17021"/>
        <dbReference type="ChEBI" id="CHEBI:15361"/>
        <dbReference type="ChEBI" id="CHEBI:57418"/>
        <dbReference type="ChEBI" id="CHEBI:57972"/>
        <dbReference type="ChEBI" id="CHEBI:58383"/>
        <dbReference type="EC" id="2.6.1.37"/>
    </reaction>
</comment>
<dbReference type="InterPro" id="IPR015424">
    <property type="entry name" value="PyrdxlP-dep_Trfase"/>
</dbReference>
<dbReference type="Proteomes" id="UP000325743">
    <property type="component" value="Chromosome 2"/>
</dbReference>
<keyword evidence="5 7" id="KW-0670">Pyruvate</keyword>
<dbReference type="PANTHER" id="PTHR42778:SF1">
    <property type="entry name" value="2-AMINOETHYLPHOSPHONATE--PYRUVATE TRANSAMINASE"/>
    <property type="match status" value="1"/>
</dbReference>
<comment type="function">
    <text evidence="7">Involved in phosphonate degradation.</text>
</comment>
<evidence type="ECO:0000313" key="12">
    <source>
        <dbReference type="Proteomes" id="UP000325743"/>
    </source>
</evidence>
<accession>A0A5P3VMD5</accession>
<evidence type="ECO:0000256" key="1">
    <source>
        <dbReference type="ARBA" id="ARBA00001933"/>
    </source>
</evidence>
<dbReference type="InterPro" id="IPR000192">
    <property type="entry name" value="Aminotrans_V_dom"/>
</dbReference>
<dbReference type="EMBL" id="CP032519">
    <property type="protein sequence ID" value="QEZ47115.1"/>
    <property type="molecule type" value="Genomic_DNA"/>
</dbReference>
<evidence type="ECO:0000256" key="4">
    <source>
        <dbReference type="ARBA" id="ARBA00022898"/>
    </source>
</evidence>
<dbReference type="GO" id="GO:0019700">
    <property type="term" value="P:organic phosphonate catabolic process"/>
    <property type="evidence" value="ECO:0007669"/>
    <property type="project" value="InterPro"/>
</dbReference>
<evidence type="ECO:0000256" key="3">
    <source>
        <dbReference type="ARBA" id="ARBA00022679"/>
    </source>
</evidence>
<dbReference type="PIRSF" id="PIRSF000524">
    <property type="entry name" value="SPT"/>
    <property type="match status" value="1"/>
</dbReference>
<dbReference type="InterPro" id="IPR015422">
    <property type="entry name" value="PyrdxlP-dep_Trfase_small"/>
</dbReference>
<dbReference type="InterPro" id="IPR015421">
    <property type="entry name" value="PyrdxlP-dep_Trfase_major"/>
</dbReference>
<comment type="cofactor">
    <cofactor evidence="1 7 9">
        <name>pyridoxal 5'-phosphate</name>
        <dbReference type="ChEBI" id="CHEBI:597326"/>
    </cofactor>
</comment>
<protein>
    <recommendedName>
        <fullName evidence="7">2-aminoethylphosphonate--pyruvate transaminase</fullName>
        <ecNumber evidence="7">2.6.1.37</ecNumber>
    </recommendedName>
    <alternativeName>
        <fullName evidence="7">2-aminoethylphosphonate aminotransferase</fullName>
    </alternativeName>
    <alternativeName>
        <fullName evidence="7">AEP transaminase</fullName>
        <shortName evidence="7">AEPT</shortName>
    </alternativeName>
</protein>